<sequence length="144" mass="15380">MTTALVLRRALAMLAAAGEQPSSTARVSITVIARVLGDVTLVIASCHQIPLRDVTESVPRVFDMDTHPIRLDTLSGDPRVVIRADGIDLPADLSLRVHLEATALTSDSTAALLHDFGELTLTAQAPMVNLQLPLGHLRASSNDR</sequence>
<organism evidence="1 2">
    <name type="scientific">Mycobacterium sherrisii</name>
    <dbReference type="NCBI Taxonomy" id="243061"/>
    <lineage>
        <taxon>Bacteria</taxon>
        <taxon>Bacillati</taxon>
        <taxon>Actinomycetota</taxon>
        <taxon>Actinomycetes</taxon>
        <taxon>Mycobacteriales</taxon>
        <taxon>Mycobacteriaceae</taxon>
        <taxon>Mycobacterium</taxon>
        <taxon>Mycobacterium simiae complex</taxon>
    </lineage>
</organism>
<reference evidence="2" key="1">
    <citation type="submission" date="2016-09" db="EMBL/GenBank/DDBJ databases">
        <authorList>
            <person name="Greninger A.L."/>
            <person name="Jerome K.R."/>
            <person name="Mcnair B."/>
            <person name="Wallis C."/>
            <person name="Fang F."/>
        </authorList>
    </citation>
    <scope>NUCLEOTIDE SEQUENCE [LARGE SCALE GENOMIC DNA]</scope>
    <source>
        <strain evidence="2">BC1_M4</strain>
    </source>
</reference>
<dbReference type="AlphaFoldDB" id="A0A1E3T9A0"/>
<dbReference type="EMBL" id="MIHC01000001">
    <property type="protein sequence ID" value="ODR10974.1"/>
    <property type="molecule type" value="Genomic_DNA"/>
</dbReference>
<keyword evidence="2" id="KW-1185">Reference proteome</keyword>
<proteinExistence type="predicted"/>
<comment type="caution">
    <text evidence="1">The sequence shown here is derived from an EMBL/GenBank/DDBJ whole genome shotgun (WGS) entry which is preliminary data.</text>
</comment>
<protein>
    <submittedName>
        <fullName evidence="1">Uncharacterized protein</fullName>
    </submittedName>
</protein>
<dbReference type="Proteomes" id="UP000094224">
    <property type="component" value="Unassembled WGS sequence"/>
</dbReference>
<gene>
    <name evidence="1" type="ORF">BHQ21_01005</name>
</gene>
<evidence type="ECO:0000313" key="2">
    <source>
        <dbReference type="Proteomes" id="UP000094224"/>
    </source>
</evidence>
<name>A0A1E3T9A0_9MYCO</name>
<accession>A0A1E3T9A0</accession>
<evidence type="ECO:0000313" key="1">
    <source>
        <dbReference type="EMBL" id="ODR10974.1"/>
    </source>
</evidence>
<dbReference type="RefSeq" id="WP_069398442.1">
    <property type="nucleotide sequence ID" value="NZ_JACKTB010000097.1"/>
</dbReference>
<dbReference type="OrthoDB" id="4733385at2"/>